<dbReference type="InterPro" id="IPR020568">
    <property type="entry name" value="Ribosomal_Su5_D2-typ_SF"/>
</dbReference>
<dbReference type="Pfam" id="PF10509">
    <property type="entry name" value="GalKase_gal_bdg"/>
    <property type="match status" value="1"/>
</dbReference>
<feature type="domain" description="GHMP kinase C-terminal" evidence="9">
    <location>
        <begin position="291"/>
        <end position="370"/>
    </location>
</feature>
<reference evidence="11 12" key="1">
    <citation type="journal article" date="2024" name="Appl. Environ. Microbiol.">
        <title>Pontiella agarivorans sp. nov., a novel marine anaerobic bacterium capable of degrading macroalgal polysaccharides and fixing nitrogen.</title>
        <authorList>
            <person name="Liu N."/>
            <person name="Kivenson V."/>
            <person name="Peng X."/>
            <person name="Cui Z."/>
            <person name="Lankiewicz T.S."/>
            <person name="Gosselin K.M."/>
            <person name="English C.J."/>
            <person name="Blair E.M."/>
            <person name="O'Malley M.A."/>
            <person name="Valentine D.L."/>
        </authorList>
    </citation>
    <scope>NUCLEOTIDE SEQUENCE [LARGE SCALE GENOMIC DNA]</scope>
    <source>
        <strain evidence="11 12">NLcol2</strain>
    </source>
</reference>
<evidence type="ECO:0000313" key="12">
    <source>
        <dbReference type="Proteomes" id="UP001290861"/>
    </source>
</evidence>
<dbReference type="InterPro" id="IPR019539">
    <property type="entry name" value="GalKase_N"/>
</dbReference>
<evidence type="ECO:0000256" key="5">
    <source>
        <dbReference type="ARBA" id="ARBA00022840"/>
    </source>
</evidence>
<dbReference type="InterPro" id="IPR006206">
    <property type="entry name" value="Mevalonate/galactokinase"/>
</dbReference>
<dbReference type="PANTHER" id="PTHR10457">
    <property type="entry name" value="MEVALONATE KINASE/GALACTOKINASE"/>
    <property type="match status" value="1"/>
</dbReference>
<evidence type="ECO:0000256" key="6">
    <source>
        <dbReference type="ARBA" id="ARBA00023144"/>
    </source>
</evidence>
<dbReference type="SUPFAM" id="SSF55060">
    <property type="entry name" value="GHMP Kinase, C-terminal domain"/>
    <property type="match status" value="1"/>
</dbReference>
<evidence type="ECO:0000256" key="2">
    <source>
        <dbReference type="ARBA" id="ARBA00022679"/>
    </source>
</evidence>
<dbReference type="PROSITE" id="PS00627">
    <property type="entry name" value="GHMP_KINASES_ATP"/>
    <property type="match status" value="1"/>
</dbReference>
<feature type="domain" description="Galactokinase N-terminal" evidence="10">
    <location>
        <begin position="14"/>
        <end position="61"/>
    </location>
</feature>
<dbReference type="InterPro" id="IPR014721">
    <property type="entry name" value="Ribsml_uS5_D2-typ_fold_subgr"/>
</dbReference>
<evidence type="ECO:0000256" key="1">
    <source>
        <dbReference type="ARBA" id="ARBA00006566"/>
    </source>
</evidence>
<sequence>MYDENVVAEAQAIHKEIYGVEPTTVSYAPGRIEVLGNHTDYNAGTTFSCAINFGHCFCISKSDKPGIHVTAGDVRESYEFSATCDERIDSYWANYVKGNFYYLATEHGILVDGINCTFLGSIPMGAGLSSSAALEVATTYAALQYAGKEIGKDISKKEIGQLAQKCENVFAGCNCGLLDQFSSIFGVHHGLIHSDFRSLETYPVQLPDDVMFLMINPHIKHKLKDSPYNARRESCEKAAAELNELVSYEVKALRDITLEDFEANKEKIDAEAAQRATHVVWEIHRVEDGVKLLADGNIEAFGQYLFDSHETSRTAFENSIPALDTVVAAAKDAGALGARLSGGGWGGSVCALVKVADADRISEQIIEACKAHDLEPTIEKIVPSQGAQIIK</sequence>
<comment type="caution">
    <text evidence="11">The sequence shown here is derived from an EMBL/GenBank/DDBJ whole genome shotgun (WGS) entry which is preliminary data.</text>
</comment>
<dbReference type="RefSeq" id="WP_322609822.1">
    <property type="nucleotide sequence ID" value="NZ_JARVCO010000012.1"/>
</dbReference>
<dbReference type="InterPro" id="IPR000705">
    <property type="entry name" value="Galactokinase"/>
</dbReference>
<dbReference type="PRINTS" id="PR00959">
    <property type="entry name" value="MEVGALKINASE"/>
</dbReference>
<organism evidence="11 12">
    <name type="scientific">Pontiella agarivorans</name>
    <dbReference type="NCBI Taxonomy" id="3038953"/>
    <lineage>
        <taxon>Bacteria</taxon>
        <taxon>Pseudomonadati</taxon>
        <taxon>Kiritimatiellota</taxon>
        <taxon>Kiritimatiellia</taxon>
        <taxon>Kiritimatiellales</taxon>
        <taxon>Pontiellaceae</taxon>
        <taxon>Pontiella</taxon>
    </lineage>
</organism>
<keyword evidence="2 11" id="KW-0808">Transferase</keyword>
<dbReference type="PANTHER" id="PTHR10457:SF7">
    <property type="entry name" value="GALACTOKINASE-RELATED"/>
    <property type="match status" value="1"/>
</dbReference>
<dbReference type="Pfam" id="PF08544">
    <property type="entry name" value="GHMP_kinases_C"/>
    <property type="match status" value="1"/>
</dbReference>
<evidence type="ECO:0000259" key="9">
    <source>
        <dbReference type="Pfam" id="PF08544"/>
    </source>
</evidence>
<evidence type="ECO:0000259" key="10">
    <source>
        <dbReference type="Pfam" id="PF10509"/>
    </source>
</evidence>
<accession>A0ABU5N0R6</accession>
<evidence type="ECO:0000256" key="3">
    <source>
        <dbReference type="ARBA" id="ARBA00022741"/>
    </source>
</evidence>
<evidence type="ECO:0000256" key="4">
    <source>
        <dbReference type="ARBA" id="ARBA00022777"/>
    </source>
</evidence>
<proteinExistence type="inferred from homology"/>
<dbReference type="InterPro" id="IPR006203">
    <property type="entry name" value="GHMP_knse_ATP-bd_CS"/>
</dbReference>
<dbReference type="Proteomes" id="UP001290861">
    <property type="component" value="Unassembled WGS sequence"/>
</dbReference>
<keyword evidence="4" id="KW-0418">Kinase</keyword>
<protein>
    <recommendedName>
        <fullName evidence="7">Galactokinase</fullName>
        <ecNumber evidence="7">2.7.1.6</ecNumber>
    </recommendedName>
</protein>
<evidence type="ECO:0000313" key="11">
    <source>
        <dbReference type="EMBL" id="MDZ8120044.1"/>
    </source>
</evidence>
<keyword evidence="5" id="KW-0067">ATP-binding</keyword>
<name>A0ABU5N0R6_9BACT</name>
<evidence type="ECO:0000256" key="7">
    <source>
        <dbReference type="NCBIfam" id="TIGR00131"/>
    </source>
</evidence>
<feature type="domain" description="GHMP kinase N-terminal" evidence="8">
    <location>
        <begin position="94"/>
        <end position="186"/>
    </location>
</feature>
<dbReference type="InterPro" id="IPR013750">
    <property type="entry name" value="GHMP_kinase_C_dom"/>
</dbReference>
<dbReference type="Gene3D" id="3.30.70.890">
    <property type="entry name" value="GHMP kinase, C-terminal domain"/>
    <property type="match status" value="1"/>
</dbReference>
<keyword evidence="3" id="KW-0547">Nucleotide-binding</keyword>
<keyword evidence="6" id="KW-0119">Carbohydrate metabolism</keyword>
<dbReference type="InterPro" id="IPR006204">
    <property type="entry name" value="GHMP_kinase_N_dom"/>
</dbReference>
<dbReference type="GO" id="GO:0004335">
    <property type="term" value="F:galactokinase activity"/>
    <property type="evidence" value="ECO:0007669"/>
    <property type="project" value="UniProtKB-EC"/>
</dbReference>
<keyword evidence="6" id="KW-0299">Galactose metabolism</keyword>
<gene>
    <name evidence="11" type="primary">galK</name>
    <name evidence="11" type="ORF">P9H32_15540</name>
</gene>
<dbReference type="Pfam" id="PF00288">
    <property type="entry name" value="GHMP_kinases_N"/>
    <property type="match status" value="1"/>
</dbReference>
<dbReference type="Gene3D" id="3.30.230.10">
    <property type="match status" value="1"/>
</dbReference>
<dbReference type="PRINTS" id="PR00473">
    <property type="entry name" value="GALCTOKINASE"/>
</dbReference>
<evidence type="ECO:0000259" key="8">
    <source>
        <dbReference type="Pfam" id="PF00288"/>
    </source>
</evidence>
<keyword evidence="12" id="KW-1185">Reference proteome</keyword>
<dbReference type="InterPro" id="IPR036554">
    <property type="entry name" value="GHMP_kinase_C_sf"/>
</dbReference>
<dbReference type="EC" id="2.7.1.6" evidence="7"/>
<dbReference type="NCBIfam" id="TIGR00131">
    <property type="entry name" value="gal_kin"/>
    <property type="match status" value="1"/>
</dbReference>
<dbReference type="SUPFAM" id="SSF54211">
    <property type="entry name" value="Ribosomal protein S5 domain 2-like"/>
    <property type="match status" value="1"/>
</dbReference>
<dbReference type="PIRSF" id="PIRSF000530">
    <property type="entry name" value="Galactokinase"/>
    <property type="match status" value="1"/>
</dbReference>
<comment type="similarity">
    <text evidence="1">Belongs to the GHMP kinase family. GalK subfamily.</text>
</comment>
<dbReference type="EMBL" id="JARVCO010000012">
    <property type="protein sequence ID" value="MDZ8120044.1"/>
    <property type="molecule type" value="Genomic_DNA"/>
</dbReference>